<dbReference type="RefSeq" id="WP_344177892.1">
    <property type="nucleotide sequence ID" value="NZ_BAAANC010000002.1"/>
</dbReference>
<feature type="transmembrane region" description="Helical" evidence="1">
    <location>
        <begin position="106"/>
        <end position="123"/>
    </location>
</feature>
<dbReference type="Proteomes" id="UP001500363">
    <property type="component" value="Unassembled WGS sequence"/>
</dbReference>
<protein>
    <submittedName>
        <fullName evidence="2">Uncharacterized protein</fullName>
    </submittedName>
</protein>
<keyword evidence="3" id="KW-1185">Reference proteome</keyword>
<name>A0ABP4M9R3_9ACTN</name>
<dbReference type="EMBL" id="BAAANC010000002">
    <property type="protein sequence ID" value="GAA1540479.1"/>
    <property type="molecule type" value="Genomic_DNA"/>
</dbReference>
<gene>
    <name evidence="2" type="ORF">GCM10009741_49120</name>
</gene>
<reference evidence="3" key="1">
    <citation type="journal article" date="2019" name="Int. J. Syst. Evol. Microbiol.">
        <title>The Global Catalogue of Microorganisms (GCM) 10K type strain sequencing project: providing services to taxonomists for standard genome sequencing and annotation.</title>
        <authorList>
            <consortium name="The Broad Institute Genomics Platform"/>
            <consortium name="The Broad Institute Genome Sequencing Center for Infectious Disease"/>
            <person name="Wu L."/>
            <person name="Ma J."/>
        </authorList>
    </citation>
    <scope>NUCLEOTIDE SEQUENCE [LARGE SCALE GENOMIC DNA]</scope>
    <source>
        <strain evidence="3">JCM 14303</strain>
    </source>
</reference>
<feature type="transmembrane region" description="Helical" evidence="1">
    <location>
        <begin position="12"/>
        <end position="31"/>
    </location>
</feature>
<organism evidence="2 3">
    <name type="scientific">Kribbella lupini</name>
    <dbReference type="NCBI Taxonomy" id="291602"/>
    <lineage>
        <taxon>Bacteria</taxon>
        <taxon>Bacillati</taxon>
        <taxon>Actinomycetota</taxon>
        <taxon>Actinomycetes</taxon>
        <taxon>Propionibacteriales</taxon>
        <taxon>Kribbellaceae</taxon>
        <taxon>Kribbella</taxon>
    </lineage>
</organism>
<keyword evidence="1" id="KW-1133">Transmembrane helix</keyword>
<keyword evidence="1" id="KW-0472">Membrane</keyword>
<evidence type="ECO:0000313" key="2">
    <source>
        <dbReference type="EMBL" id="GAA1540479.1"/>
    </source>
</evidence>
<feature type="transmembrane region" description="Helical" evidence="1">
    <location>
        <begin position="76"/>
        <end position="100"/>
    </location>
</feature>
<evidence type="ECO:0000256" key="1">
    <source>
        <dbReference type="SAM" id="Phobius"/>
    </source>
</evidence>
<proteinExistence type="predicted"/>
<feature type="transmembrane region" description="Helical" evidence="1">
    <location>
        <begin position="43"/>
        <end position="64"/>
    </location>
</feature>
<comment type="caution">
    <text evidence="2">The sequence shown here is derived from an EMBL/GenBank/DDBJ whole genome shotgun (WGS) entry which is preliminary data.</text>
</comment>
<sequence>MADAEPTTDRTSTFYWVCAVACLLTGVFLVADVAQSSSRYTATAWVGVALAAVLILGLTALYAACARGRVDLRQVLAGNFTLFHASTIAVVAAVGADILIPDRDTGALALLLPFGITYWLYNLKPAEPEAKP</sequence>
<keyword evidence="1" id="KW-0812">Transmembrane</keyword>
<accession>A0ABP4M9R3</accession>
<evidence type="ECO:0000313" key="3">
    <source>
        <dbReference type="Proteomes" id="UP001500363"/>
    </source>
</evidence>